<evidence type="ECO:0000256" key="3">
    <source>
        <dbReference type="ARBA" id="ARBA00023163"/>
    </source>
</evidence>
<protein>
    <recommendedName>
        <fullName evidence="4">Transcriptional regulator LacI/GalR-like sensor domain-containing protein</fullName>
    </recommendedName>
</protein>
<keyword evidence="2" id="KW-0238">DNA-binding</keyword>
<dbReference type="PANTHER" id="PTHR30146">
    <property type="entry name" value="LACI-RELATED TRANSCRIPTIONAL REPRESSOR"/>
    <property type="match status" value="1"/>
</dbReference>
<dbReference type="STRING" id="67386.AQI95_34685"/>
<keyword evidence="6" id="KW-1185">Reference proteome</keyword>
<dbReference type="Pfam" id="PF13377">
    <property type="entry name" value="Peripla_BP_3"/>
    <property type="match status" value="1"/>
</dbReference>
<dbReference type="GO" id="GO:0003700">
    <property type="term" value="F:DNA-binding transcription factor activity"/>
    <property type="evidence" value="ECO:0007669"/>
    <property type="project" value="TreeGrafter"/>
</dbReference>
<evidence type="ECO:0000313" key="5">
    <source>
        <dbReference type="EMBL" id="KUN00447.1"/>
    </source>
</evidence>
<dbReference type="PANTHER" id="PTHR30146:SF153">
    <property type="entry name" value="LACTOSE OPERON REPRESSOR"/>
    <property type="match status" value="1"/>
</dbReference>
<evidence type="ECO:0000259" key="4">
    <source>
        <dbReference type="Pfam" id="PF13377"/>
    </source>
</evidence>
<dbReference type="Proteomes" id="UP000053127">
    <property type="component" value="Unassembled WGS sequence"/>
</dbReference>
<evidence type="ECO:0000313" key="6">
    <source>
        <dbReference type="Proteomes" id="UP000053127"/>
    </source>
</evidence>
<dbReference type="EMBL" id="LMWN01000049">
    <property type="protein sequence ID" value="KUN00447.1"/>
    <property type="molecule type" value="Genomic_DNA"/>
</dbReference>
<gene>
    <name evidence="5" type="ORF">AQI95_34685</name>
</gene>
<dbReference type="CDD" id="cd06292">
    <property type="entry name" value="PBP1_AglR_RafR-like"/>
    <property type="match status" value="1"/>
</dbReference>
<dbReference type="InterPro" id="IPR028082">
    <property type="entry name" value="Peripla_BP_I"/>
</dbReference>
<keyword evidence="1" id="KW-0805">Transcription regulation</keyword>
<reference evidence="5 6" key="1">
    <citation type="submission" date="2015-10" db="EMBL/GenBank/DDBJ databases">
        <title>Draft genome sequence of Streptomyces yokosukanensis DSM 40224, type strain for the species Streptomyces yokosukanensis.</title>
        <authorList>
            <person name="Ruckert C."/>
            <person name="Winkler A."/>
            <person name="Kalinowski J."/>
            <person name="Kampfer P."/>
            <person name="Glaeser S."/>
        </authorList>
    </citation>
    <scope>NUCLEOTIDE SEQUENCE [LARGE SCALE GENOMIC DNA]</scope>
    <source>
        <strain evidence="5 6">DSM 40224</strain>
    </source>
</reference>
<dbReference type="GO" id="GO:0000976">
    <property type="term" value="F:transcription cis-regulatory region binding"/>
    <property type="evidence" value="ECO:0007669"/>
    <property type="project" value="TreeGrafter"/>
</dbReference>
<sequence>MAEATRALVLGAVETLGYKPPASRATQGEMVGVVAQDSGSGADSSLVDSVLTAFHRRGWLPVLFSRTHGAPKAEPASRKLLSHGAAGLVLIGGDHTDVTAEHDFYRSLRDEDVPHVLVGGAAFPSRSACVSQDEAWGMGKAVRHLTELGHARIGMMSGALRYVTSRRRRDGFLAALRETGVPAAEACARIEHVHYSQSAGFRAAETLMERGCTALICDGDSLALGALRAARSRSLTVPDDLSLVVVGDSTTARHMVPSLTVVSPLQEKMAEAVADALMLAVSGTPLTSLELFFAPDLITRESTGKAPSF</sequence>
<feature type="domain" description="Transcriptional regulator LacI/GalR-like sensor" evidence="4">
    <location>
        <begin position="142"/>
        <end position="303"/>
    </location>
</feature>
<proteinExistence type="predicted"/>
<evidence type="ECO:0000256" key="1">
    <source>
        <dbReference type="ARBA" id="ARBA00023015"/>
    </source>
</evidence>
<name>A0A117PZE6_9ACTN</name>
<comment type="caution">
    <text evidence="5">The sequence shown here is derived from an EMBL/GenBank/DDBJ whole genome shotgun (WGS) entry which is preliminary data.</text>
</comment>
<dbReference type="Gene3D" id="3.40.50.2300">
    <property type="match status" value="2"/>
</dbReference>
<organism evidence="5 6">
    <name type="scientific">Streptomyces yokosukanensis</name>
    <dbReference type="NCBI Taxonomy" id="67386"/>
    <lineage>
        <taxon>Bacteria</taxon>
        <taxon>Bacillati</taxon>
        <taxon>Actinomycetota</taxon>
        <taxon>Actinomycetes</taxon>
        <taxon>Kitasatosporales</taxon>
        <taxon>Streptomycetaceae</taxon>
        <taxon>Streptomyces</taxon>
    </lineage>
</organism>
<accession>A0A117PZE6</accession>
<keyword evidence="3" id="KW-0804">Transcription</keyword>
<dbReference type="InterPro" id="IPR046335">
    <property type="entry name" value="LacI/GalR-like_sensor"/>
</dbReference>
<dbReference type="AlphaFoldDB" id="A0A117PZE6"/>
<dbReference type="SUPFAM" id="SSF53822">
    <property type="entry name" value="Periplasmic binding protein-like I"/>
    <property type="match status" value="1"/>
</dbReference>
<evidence type="ECO:0000256" key="2">
    <source>
        <dbReference type="ARBA" id="ARBA00023125"/>
    </source>
</evidence>